<evidence type="ECO:0000313" key="4">
    <source>
        <dbReference type="Proteomes" id="UP000001197"/>
    </source>
</evidence>
<dbReference type="HOGENOM" id="CLU_012508_3_1_1"/>
<dbReference type="VEuPathDB" id="FungiDB:PODANS_5_10560"/>
<dbReference type="EMBL" id="CU633876">
    <property type="protein sequence ID" value="CAP65842.1"/>
    <property type="molecule type" value="Genomic_DNA"/>
</dbReference>
<reference evidence="2 4" key="1">
    <citation type="journal article" date="2008" name="Genome Biol.">
        <title>The genome sequence of the model ascomycete fungus Podospora anserina.</title>
        <authorList>
            <person name="Espagne E."/>
            <person name="Lespinet O."/>
            <person name="Malagnac F."/>
            <person name="Da Silva C."/>
            <person name="Jaillon O."/>
            <person name="Porcel B.M."/>
            <person name="Couloux A."/>
            <person name="Aury J.-M."/>
            <person name="Segurens B."/>
            <person name="Poulain J."/>
            <person name="Anthouard V."/>
            <person name="Grossetete S."/>
            <person name="Khalili H."/>
            <person name="Coppin E."/>
            <person name="Dequard-Chablat M."/>
            <person name="Picard M."/>
            <person name="Contamine V."/>
            <person name="Arnaise S."/>
            <person name="Bourdais A."/>
            <person name="Berteaux-Lecellier V."/>
            <person name="Gautheret D."/>
            <person name="de Vries R.P."/>
            <person name="Battaglia E."/>
            <person name="Coutinho P.M."/>
            <person name="Danchin E.G.J."/>
            <person name="Henrissat B."/>
            <person name="El Khoury R."/>
            <person name="Sainsard-Chanet A."/>
            <person name="Boivin A."/>
            <person name="Pinan-Lucarre B."/>
            <person name="Sellem C.H."/>
            <person name="Debuchy R."/>
            <person name="Wincker P."/>
            <person name="Weissenbach J."/>
            <person name="Silar P."/>
        </authorList>
    </citation>
    <scope>NUCLEOTIDE SEQUENCE [LARGE SCALE GENOMIC DNA]</scope>
    <source>
        <strain evidence="4">S / ATCC MYA-4624 / DSM 980 / FGSC 10383</strain>
        <strain evidence="2">S mat+</strain>
    </source>
</reference>
<keyword evidence="1" id="KW-0732">Signal</keyword>
<dbReference type="KEGG" id="pan:PODANSg2626"/>
<protein>
    <submittedName>
        <fullName evidence="2">Podospora anserina S mat+ genomic DNA chromosome 5, supercontig 10</fullName>
    </submittedName>
</protein>
<dbReference type="SUPFAM" id="SSF117281">
    <property type="entry name" value="Kelch motif"/>
    <property type="match status" value="1"/>
</dbReference>
<reference evidence="4" key="3">
    <citation type="journal article" date="2014" name="Genetics">
        <title>Maintaining two mating types: Structure of the mating type locus and its role in heterokaryosis in Podospora anserina.</title>
        <authorList>
            <person name="Grognet P."/>
            <person name="Bidard F."/>
            <person name="Kuchly C."/>
            <person name="Tong L.C.H."/>
            <person name="Coppin E."/>
            <person name="Benkhali J.A."/>
            <person name="Couloux A."/>
            <person name="Wincker P."/>
            <person name="Debuchy R."/>
            <person name="Silar P."/>
        </authorList>
    </citation>
    <scope>GENOME REANNOTATION</scope>
    <source>
        <strain evidence="4">S / ATCC MYA-4624 / DSM 980 / FGSC 10383</strain>
    </source>
</reference>
<dbReference type="RefSeq" id="XP_001905599.1">
    <property type="nucleotide sequence ID" value="XM_001905564.1"/>
</dbReference>
<evidence type="ECO:0000313" key="2">
    <source>
        <dbReference type="EMBL" id="CAP65842.1"/>
    </source>
</evidence>
<feature type="chain" id="PRO_5007638872" evidence="1">
    <location>
        <begin position="24"/>
        <end position="420"/>
    </location>
</feature>
<dbReference type="InterPro" id="IPR015915">
    <property type="entry name" value="Kelch-typ_b-propeller"/>
</dbReference>
<dbReference type="Proteomes" id="UP000001197">
    <property type="component" value="Chromosome 5"/>
</dbReference>
<evidence type="ECO:0000256" key="1">
    <source>
        <dbReference type="SAM" id="SignalP"/>
    </source>
</evidence>
<dbReference type="STRING" id="515849.B2APC5"/>
<dbReference type="AlphaFoldDB" id="B2APC5"/>
<reference evidence="2" key="2">
    <citation type="submission" date="2008-07" db="EMBL/GenBank/DDBJ databases">
        <authorList>
            <person name="Genoscope - CEA"/>
        </authorList>
    </citation>
    <scope>NUCLEOTIDE SEQUENCE</scope>
    <source>
        <strain evidence="2">S mat+</strain>
    </source>
</reference>
<evidence type="ECO:0000313" key="3">
    <source>
        <dbReference type="EMBL" id="CDP30296.1"/>
    </source>
</evidence>
<keyword evidence="4" id="KW-1185">Reference proteome</keyword>
<dbReference type="EMBL" id="FO904940">
    <property type="protein sequence ID" value="CDP30296.1"/>
    <property type="molecule type" value="Genomic_DNA"/>
</dbReference>
<feature type="signal peptide" evidence="1">
    <location>
        <begin position="1"/>
        <end position="23"/>
    </location>
</feature>
<organism evidence="2">
    <name type="scientific">Podospora anserina (strain S / ATCC MYA-4624 / DSM 980 / FGSC 10383)</name>
    <name type="common">Pleurage anserina</name>
    <dbReference type="NCBI Taxonomy" id="515849"/>
    <lineage>
        <taxon>Eukaryota</taxon>
        <taxon>Fungi</taxon>
        <taxon>Dikarya</taxon>
        <taxon>Ascomycota</taxon>
        <taxon>Pezizomycotina</taxon>
        <taxon>Sordariomycetes</taxon>
        <taxon>Sordariomycetidae</taxon>
        <taxon>Sordariales</taxon>
        <taxon>Podosporaceae</taxon>
        <taxon>Podospora</taxon>
        <taxon>Podospora anserina</taxon>
    </lineage>
</organism>
<dbReference type="GeneID" id="6189919"/>
<gene>
    <name evidence="2" type="ORF">PODANS_5_10560</name>
</gene>
<accession>B2APC5</accession>
<sequence>MFPARLASLFGFVLIAIPAAVQGVRLDVPRVEDFVRRWNVAATVIGDYVYIDGGEINQFENGTIDEAPVYQGSSPCASTVRPAGDGNTSLISIFNPRKPNAPRNAPMIWTDKEGTGGFYSWGGVFSLGRSVTGSEMWKFSADGRGGGSWSLFQDFANPEAFKILLSPERGAYANTDDKGFLIGGSVWGGTQLGFTDTQAIPGMVSFDMRTKEISNGTANDAGSNRSPFETLIGARAHFIPANTGTKSQQGLILVLGGHRSYVDRQVSLEDSPGFDFRNLSFFDPETGERYWQIATGDIPPYPRAHFCVTGFAIAGVGYDVFIFGGRNEAQQSYYDDAYILSLPGFVLSIGGVTDKIKSVDAAPQGLLLFDMTAQTWNDNYDAKAKNYVRAKSLDEWYQNGLVSSYMSSPKGNTGSIARRG</sequence>
<reference evidence="3" key="4">
    <citation type="submission" date="2015-04" db="EMBL/GenBank/DDBJ databases">
        <title>Maintaining two mating types: Structure of the mating type locus and its role in heterokaryosis in Podospora anserina.</title>
        <authorList>
            <person name="Grognet P."/>
            <person name="Bidard F."/>
            <person name="Kuchly C."/>
            <person name="Chan Ho Tong L."/>
            <person name="Coppin E."/>
            <person name="Ait Benkhali J."/>
            <person name="Couloux A."/>
            <person name="Wincker P."/>
            <person name="Debuchy R."/>
            <person name="Silar P."/>
        </authorList>
    </citation>
    <scope>NUCLEOTIDE SEQUENCE</scope>
</reference>
<dbReference type="OrthoDB" id="540004at2759"/>
<name>B2APC5_PODAN</name>
<proteinExistence type="predicted"/>
<dbReference type="eggNOG" id="ENOG502SMKA">
    <property type="taxonomic scope" value="Eukaryota"/>
</dbReference>
<dbReference type="Gene3D" id="2.120.10.80">
    <property type="entry name" value="Kelch-type beta propeller"/>
    <property type="match status" value="1"/>
</dbReference>